<organism evidence="2">
    <name type="scientific">Tupanvirus deep ocean</name>
    <dbReference type="NCBI Taxonomy" id="2126984"/>
    <lineage>
        <taxon>Viruses</taxon>
        <taxon>Varidnaviria</taxon>
        <taxon>Bamfordvirae</taxon>
        <taxon>Nucleocytoviricota</taxon>
        <taxon>Megaviricetes</taxon>
        <taxon>Imitervirales</taxon>
        <taxon>Mimiviridae</taxon>
        <taxon>Megamimivirinae</taxon>
        <taxon>Tupanvirus</taxon>
        <taxon>Tupanvirus altamarinense</taxon>
    </lineage>
</organism>
<proteinExistence type="predicted"/>
<reference evidence="2" key="2">
    <citation type="journal article" date="2018" name="Nat. Commun.">
        <title>Tailed giant Tupanvirus possesses the most complete translational apparatus of the known virosphere.</title>
        <authorList>
            <person name="Abrahao J."/>
            <person name="Silva L."/>
            <person name="Silva L.S."/>
            <person name="Khalil J.Y.B."/>
            <person name="Rodrigues R."/>
            <person name="Arantes T."/>
            <person name="Assis F."/>
            <person name="Boratto P."/>
            <person name="Andrade M."/>
            <person name="Kroon E.G."/>
            <person name="Ribeiro B."/>
            <person name="Bergier I."/>
            <person name="Seligmann H."/>
            <person name="Ghigo E."/>
            <person name="Colson P."/>
            <person name="Levasseur A."/>
            <person name="Kroemer G."/>
            <person name="Raoult D."/>
            <person name="La Scola B."/>
        </authorList>
    </citation>
    <scope>NUCLEOTIDE SEQUENCE [LARGE SCALE GENOMIC DNA]</scope>
    <source>
        <strain evidence="2">Deep ocean</strain>
    </source>
</reference>
<dbReference type="Pfam" id="PF01755">
    <property type="entry name" value="Glyco_transf_25"/>
    <property type="match status" value="1"/>
</dbReference>
<name>A0A6N1NEL5_9VIRU</name>
<accession>A0A6N1NEL5</accession>
<dbReference type="GeneID" id="80517220"/>
<reference evidence="2" key="1">
    <citation type="submission" date="2017-06" db="EMBL/GenBank/DDBJ databases">
        <authorList>
            <person name="Assis F.L."/>
            <person name="Abrahao J.S."/>
            <person name="Silva L."/>
            <person name="Khalil J.B."/>
            <person name="Rodrigues R."/>
            <person name="Silva L.S."/>
            <person name="Boratto P."/>
            <person name="Andrade M."/>
            <person name="Kroon E.G."/>
            <person name="Ribeiro B."/>
            <person name="Bergier I."/>
            <person name="Seligmann H."/>
            <person name="Ghigo E."/>
            <person name="Colson P."/>
            <person name="Levasseur A."/>
            <person name="Raoult D."/>
            <person name="Scola B.L."/>
        </authorList>
    </citation>
    <scope>NUCLEOTIDE SEQUENCE</scope>
    <source>
        <strain evidence="2">Deep ocean</strain>
    </source>
</reference>
<dbReference type="KEGG" id="vg:80517220"/>
<sequence length="509" mass="58810">MVSFFNELDIVYCLCIPSRKNFVTEQVNKLGITDKIKIIDAYDQDSPIVKETIKNHLVFSIYTNNPVVIACNLGVRKIMMDIVENKYDYALVIEDDVIFIDEMFDHANKWITKNTISKNFNMSKPYVLHLQCSLPENNFYNKNVSQGGIIKKPIRYGEPAYITNHHSCAILLKHFFPITAPFDDYKNLIKQHYSIQQGILVPYVCRELSGNYFNFDTNSIGHTFTRTLKNNISIYDTMIKEKFYVNIEGNNGHIKIYNYLLKKINPKLSIVINSKEIPENVMVYSLGCHENLLQNNYIMGGTLDDNITNTGKPSFIISVRGMKSFKNAKNKLKLSPVIGDILLLYNQFIRKKKKGLYQYCFIYDTTLKIECNDKFILVNPSKCTVETLLNVICSSKYVISDDINYITIANSYSVFGIYAIIDNTTTPYNKLIAEDYFSNFSNKVIQPINLNIINKDIIIENNFKEKVANFPQPVLPIKKNTIKLLADICPFLLRFHIMFRKGRYVQVVH</sequence>
<evidence type="ECO:0000313" key="2">
    <source>
        <dbReference type="EMBL" id="QKU33919.1"/>
    </source>
</evidence>
<evidence type="ECO:0000259" key="1">
    <source>
        <dbReference type="Pfam" id="PF01755"/>
    </source>
</evidence>
<feature type="domain" description="Glycosyl transferase family 25" evidence="1">
    <location>
        <begin position="18"/>
        <end position="144"/>
    </location>
</feature>
<dbReference type="InterPro" id="IPR002654">
    <property type="entry name" value="Glyco_trans_25"/>
</dbReference>
<dbReference type="EMBL" id="MF405918">
    <property type="protein sequence ID" value="QKU33919.1"/>
    <property type="molecule type" value="Genomic_DNA"/>
</dbReference>
<protein>
    <submittedName>
        <fullName evidence="2">Putative ORFan</fullName>
    </submittedName>
</protein>
<dbReference type="RefSeq" id="YP_010780529.1">
    <property type="nucleotide sequence ID" value="NC_075038.1"/>
</dbReference>